<dbReference type="GO" id="GO:0006261">
    <property type="term" value="P:DNA-templated DNA replication"/>
    <property type="evidence" value="ECO:0007669"/>
    <property type="project" value="InterPro"/>
</dbReference>
<dbReference type="SMART" id="SM00487">
    <property type="entry name" value="DEXDc"/>
    <property type="match status" value="1"/>
</dbReference>
<dbReference type="InterPro" id="IPR014001">
    <property type="entry name" value="Helicase_ATP-bd"/>
</dbReference>
<protein>
    <recommendedName>
        <fullName evidence="15">DNA polymerase theta</fullName>
        <ecNumber evidence="4">2.7.7.7</ecNumber>
    </recommendedName>
</protein>
<dbReference type="EC" id="2.7.7.7" evidence="4"/>
<comment type="cofactor">
    <cofactor evidence="1">
        <name>Mg(2+)</name>
        <dbReference type="ChEBI" id="CHEBI:18420"/>
    </cofactor>
</comment>
<feature type="region of interest" description="Disordered" evidence="16">
    <location>
        <begin position="1215"/>
        <end position="1241"/>
    </location>
</feature>
<keyword evidence="6" id="KW-0548">Nucleotidyltransferase</keyword>
<evidence type="ECO:0000256" key="16">
    <source>
        <dbReference type="SAM" id="MobiDB-lite"/>
    </source>
</evidence>
<dbReference type="GO" id="GO:0003677">
    <property type="term" value="F:DNA binding"/>
    <property type="evidence" value="ECO:0007669"/>
    <property type="project" value="InterPro"/>
</dbReference>
<dbReference type="PANTHER" id="PTHR10133">
    <property type="entry name" value="DNA POLYMERASE I"/>
    <property type="match status" value="1"/>
</dbReference>
<dbReference type="Pfam" id="PF00270">
    <property type="entry name" value="DEAD"/>
    <property type="match status" value="1"/>
</dbReference>
<dbReference type="GO" id="GO:0016787">
    <property type="term" value="F:hydrolase activity"/>
    <property type="evidence" value="ECO:0007669"/>
    <property type="project" value="UniProtKB-KW"/>
</dbReference>
<feature type="region of interest" description="Disordered" evidence="16">
    <location>
        <begin position="1945"/>
        <end position="1966"/>
    </location>
</feature>
<dbReference type="CDD" id="cd18795">
    <property type="entry name" value="SF2_C_Ski2"/>
    <property type="match status" value="1"/>
</dbReference>
<dbReference type="InterPro" id="IPR002298">
    <property type="entry name" value="DNA_polymerase_A"/>
</dbReference>
<keyword evidence="8" id="KW-0227">DNA damage</keyword>
<dbReference type="PROSITE" id="PS51192">
    <property type="entry name" value="HELICASE_ATP_BIND_1"/>
    <property type="match status" value="1"/>
</dbReference>
<dbReference type="SMART" id="SM00490">
    <property type="entry name" value="HELICc"/>
    <property type="match status" value="1"/>
</dbReference>
<evidence type="ECO:0000256" key="10">
    <source>
        <dbReference type="ARBA" id="ARBA00022840"/>
    </source>
</evidence>
<evidence type="ECO:0000256" key="13">
    <source>
        <dbReference type="ARBA" id="ARBA00023242"/>
    </source>
</evidence>
<dbReference type="EMBL" id="BGPR01002591">
    <property type="protein sequence ID" value="GBM75993.1"/>
    <property type="molecule type" value="Genomic_DNA"/>
</dbReference>
<dbReference type="PROSITE" id="PS51194">
    <property type="entry name" value="HELICASE_CTER"/>
    <property type="match status" value="1"/>
</dbReference>
<comment type="subcellular location">
    <subcellularLocation>
        <location evidence="2">Nucleus</location>
    </subcellularLocation>
</comment>
<dbReference type="Proteomes" id="UP000499080">
    <property type="component" value="Unassembled WGS sequence"/>
</dbReference>
<evidence type="ECO:0000256" key="7">
    <source>
        <dbReference type="ARBA" id="ARBA00022741"/>
    </source>
</evidence>
<dbReference type="GO" id="GO:0005634">
    <property type="term" value="C:nucleus"/>
    <property type="evidence" value="ECO:0007669"/>
    <property type="project" value="UniProtKB-SubCell"/>
</dbReference>
<keyword evidence="11" id="KW-0239">DNA-directed DNA polymerase</keyword>
<organism evidence="19 20">
    <name type="scientific">Araneus ventricosus</name>
    <name type="common">Orbweaver spider</name>
    <name type="synonym">Epeira ventricosa</name>
    <dbReference type="NCBI Taxonomy" id="182803"/>
    <lineage>
        <taxon>Eukaryota</taxon>
        <taxon>Metazoa</taxon>
        <taxon>Ecdysozoa</taxon>
        <taxon>Arthropoda</taxon>
        <taxon>Chelicerata</taxon>
        <taxon>Arachnida</taxon>
        <taxon>Araneae</taxon>
        <taxon>Araneomorphae</taxon>
        <taxon>Entelegynae</taxon>
        <taxon>Araneoidea</taxon>
        <taxon>Araneidae</taxon>
        <taxon>Araneus</taxon>
    </lineage>
</organism>
<dbReference type="CDD" id="cd08638">
    <property type="entry name" value="DNA_pol_A_theta"/>
    <property type="match status" value="1"/>
</dbReference>
<feature type="region of interest" description="Disordered" evidence="16">
    <location>
        <begin position="35"/>
        <end position="66"/>
    </location>
</feature>
<evidence type="ECO:0000313" key="20">
    <source>
        <dbReference type="Proteomes" id="UP000499080"/>
    </source>
</evidence>
<dbReference type="Gene3D" id="1.10.150.20">
    <property type="entry name" value="5' to 3' exonuclease, C-terminal subdomain"/>
    <property type="match status" value="1"/>
</dbReference>
<dbReference type="FunFam" id="1.10.3380.20:FF:000001">
    <property type="entry name" value="DNA polymerase theta"/>
    <property type="match status" value="1"/>
</dbReference>
<evidence type="ECO:0000256" key="11">
    <source>
        <dbReference type="ARBA" id="ARBA00022932"/>
    </source>
</evidence>
<evidence type="ECO:0000256" key="6">
    <source>
        <dbReference type="ARBA" id="ARBA00022695"/>
    </source>
</evidence>
<dbReference type="FunFam" id="1.10.150.20:FF:000002">
    <property type="entry name" value="DNA polymerase I"/>
    <property type="match status" value="1"/>
</dbReference>
<keyword evidence="7" id="KW-0547">Nucleotide-binding</keyword>
<dbReference type="SUPFAM" id="SSF53098">
    <property type="entry name" value="Ribonuclease H-like"/>
    <property type="match status" value="1"/>
</dbReference>
<feature type="compositionally biased region" description="Polar residues" evidence="16">
    <location>
        <begin position="47"/>
        <end position="61"/>
    </location>
</feature>
<dbReference type="Pfam" id="PF21099">
    <property type="entry name" value="POLQ_helical"/>
    <property type="match status" value="1"/>
</dbReference>
<evidence type="ECO:0000256" key="15">
    <source>
        <dbReference type="ARBA" id="ARBA00074669"/>
    </source>
</evidence>
<dbReference type="InterPro" id="IPR019760">
    <property type="entry name" value="DNA-dir_DNA_pol_A_CS"/>
</dbReference>
<evidence type="ECO:0000256" key="4">
    <source>
        <dbReference type="ARBA" id="ARBA00012417"/>
    </source>
</evidence>
<dbReference type="FunFam" id="3.40.50.300:FF:000968">
    <property type="entry name" value="Helicase and polymerase-containing protein TEBICHI"/>
    <property type="match status" value="1"/>
</dbReference>
<accession>A0A4Y2IE34</accession>
<dbReference type="SMART" id="SM00482">
    <property type="entry name" value="POLAc"/>
    <property type="match status" value="1"/>
</dbReference>
<dbReference type="Gene3D" id="3.30.420.10">
    <property type="entry name" value="Ribonuclease H-like superfamily/Ribonuclease H"/>
    <property type="match status" value="1"/>
</dbReference>
<evidence type="ECO:0000256" key="9">
    <source>
        <dbReference type="ARBA" id="ARBA00022801"/>
    </source>
</evidence>
<keyword evidence="5" id="KW-0808">Transferase</keyword>
<dbReference type="InterPro" id="IPR012337">
    <property type="entry name" value="RNaseH-like_sf"/>
</dbReference>
<dbReference type="Gene3D" id="3.30.70.370">
    <property type="match status" value="1"/>
</dbReference>
<dbReference type="InterPro" id="IPR011545">
    <property type="entry name" value="DEAD/DEAH_box_helicase_dom"/>
</dbReference>
<feature type="compositionally biased region" description="Polar residues" evidence="16">
    <location>
        <begin position="987"/>
        <end position="1002"/>
    </location>
</feature>
<comment type="caution">
    <text evidence="19">The sequence shown here is derived from an EMBL/GenBank/DDBJ whole genome shotgun (WGS) entry which is preliminary data.</text>
</comment>
<evidence type="ECO:0000259" key="18">
    <source>
        <dbReference type="PROSITE" id="PS51194"/>
    </source>
</evidence>
<keyword evidence="12" id="KW-0234">DNA repair</keyword>
<feature type="region of interest" description="Disordered" evidence="16">
    <location>
        <begin position="974"/>
        <end position="1004"/>
    </location>
</feature>
<comment type="similarity">
    <text evidence="3">Belongs to the DNA polymerase type-A family.</text>
</comment>
<proteinExistence type="inferred from homology"/>
<dbReference type="Gene3D" id="1.10.3380.20">
    <property type="match status" value="1"/>
</dbReference>
<dbReference type="InterPro" id="IPR001098">
    <property type="entry name" value="DNA-dir_DNA_pol_A_palm_dom"/>
</dbReference>
<comment type="catalytic activity">
    <reaction evidence="14">
        <text>DNA(n) + a 2'-deoxyribonucleoside 5'-triphosphate = DNA(n+1) + diphosphate</text>
        <dbReference type="Rhea" id="RHEA:22508"/>
        <dbReference type="Rhea" id="RHEA-COMP:17339"/>
        <dbReference type="Rhea" id="RHEA-COMP:17340"/>
        <dbReference type="ChEBI" id="CHEBI:33019"/>
        <dbReference type="ChEBI" id="CHEBI:61560"/>
        <dbReference type="ChEBI" id="CHEBI:173112"/>
        <dbReference type="EC" id="2.7.7.7"/>
    </reaction>
</comment>
<evidence type="ECO:0000256" key="12">
    <source>
        <dbReference type="ARBA" id="ARBA00023204"/>
    </source>
</evidence>
<dbReference type="GO" id="GO:0097681">
    <property type="term" value="P:double-strand break repair via alternative nonhomologous end joining"/>
    <property type="evidence" value="ECO:0007669"/>
    <property type="project" value="TreeGrafter"/>
</dbReference>
<dbReference type="Gene3D" id="3.40.50.300">
    <property type="entry name" value="P-loop containing nucleotide triphosphate hydrolases"/>
    <property type="match status" value="2"/>
</dbReference>
<gene>
    <name evidence="19" type="primary">POLQ_1</name>
    <name evidence="19" type="ORF">AVEN_90491_1</name>
</gene>
<dbReference type="Pfam" id="PF00271">
    <property type="entry name" value="Helicase_C"/>
    <property type="match status" value="1"/>
</dbReference>
<evidence type="ECO:0000313" key="19">
    <source>
        <dbReference type="EMBL" id="GBM75993.1"/>
    </source>
</evidence>
<dbReference type="CDD" id="cd18026">
    <property type="entry name" value="DEXHc_POLQ-like"/>
    <property type="match status" value="1"/>
</dbReference>
<evidence type="ECO:0000256" key="1">
    <source>
        <dbReference type="ARBA" id="ARBA00001946"/>
    </source>
</evidence>
<dbReference type="PRINTS" id="PR00868">
    <property type="entry name" value="DNAPOLI"/>
</dbReference>
<keyword evidence="20" id="KW-1185">Reference proteome</keyword>
<dbReference type="InterPro" id="IPR001650">
    <property type="entry name" value="Helicase_C-like"/>
</dbReference>
<name>A0A4Y2IE34_ARAVE</name>
<feature type="domain" description="Helicase ATP-binding" evidence="17">
    <location>
        <begin position="159"/>
        <end position="332"/>
    </location>
</feature>
<reference evidence="19 20" key="1">
    <citation type="journal article" date="2019" name="Sci. Rep.">
        <title>Orb-weaving spider Araneus ventricosus genome elucidates the spidroin gene catalogue.</title>
        <authorList>
            <person name="Kono N."/>
            <person name="Nakamura H."/>
            <person name="Ohtoshi R."/>
            <person name="Moran D.A.P."/>
            <person name="Shinohara A."/>
            <person name="Yoshida Y."/>
            <person name="Fujiwara M."/>
            <person name="Mori M."/>
            <person name="Tomita M."/>
            <person name="Arakawa K."/>
        </authorList>
    </citation>
    <scope>NUCLEOTIDE SEQUENCE [LARGE SCALE GENOMIC DNA]</scope>
</reference>
<evidence type="ECO:0000256" key="8">
    <source>
        <dbReference type="ARBA" id="ARBA00022763"/>
    </source>
</evidence>
<dbReference type="Pfam" id="PF00476">
    <property type="entry name" value="DNA_pol_A"/>
    <property type="match status" value="1"/>
</dbReference>
<evidence type="ECO:0000256" key="2">
    <source>
        <dbReference type="ARBA" id="ARBA00004123"/>
    </source>
</evidence>
<dbReference type="InterPro" id="IPR027417">
    <property type="entry name" value="P-loop_NTPase"/>
</dbReference>
<dbReference type="GO" id="GO:0003887">
    <property type="term" value="F:DNA-directed DNA polymerase activity"/>
    <property type="evidence" value="ECO:0007669"/>
    <property type="project" value="UniProtKB-KW"/>
</dbReference>
<dbReference type="InterPro" id="IPR046931">
    <property type="entry name" value="HTH_61"/>
</dbReference>
<dbReference type="InterPro" id="IPR043502">
    <property type="entry name" value="DNA/RNA_pol_sf"/>
</dbReference>
<feature type="domain" description="Helicase C-terminal" evidence="18">
    <location>
        <begin position="369"/>
        <end position="589"/>
    </location>
</feature>
<keyword evidence="9" id="KW-0378">Hydrolase</keyword>
<sequence>MKKLTEEWKVKKQKTGNRSFRELIDFNFLNAEDKEKTPVRKGVSKPKSISKTTSVSKLHNASQDEKSFSTTLRRSIRLHHKAIENRKVKPDVSVQEDQNSFGHASEITTVDENCANEATETMKNACSLSQWGLPLPIVEAYRSRNISKMFQWQYECLCMKDVLDGRNLVFSAPTSAGKTLVAEILMLKKVTETGKKAIMILPFVSVVREKVHYFQEMFQNAGIVVDGYMGAHNPPGGFKAVDIAICTIEKANNLINRLMEEKRLNELGILVVDELHMLGDHSRGYLLELLLTKLLYNCKRNNIEVQIVGMSATLPNLKVLSAWLDSELYCTDFRPVPLLETFKIGAIVYDARTKEPFRDLRKNTVTFSDDVDHITCLSIETITAGHGVLIFCPSKNWCENLATTIAKEIYTVGRPNAVSNGILKNCFSVKLLSNPAYKIIGEKLREHLNGPQLNDIILQLKSSPAGLDSVLGLTVPFGVAFHHAGLTFDERDIIEGAFRQGILKILVATSTLSSGVNLPARRVIIRSPMFCGAVMDALSYKQMVGRAGRKGIDEKGESILLCKESEKNAALTLVNSELPPVKSCLLKSGSSSVHSSLKRALIEVIASGVASSQKEVQQYISCTLLYASIAAENETSGSNVGGSIEKCIEYLVDNDIIFKNEETVNDSSEIIYKPTRLGLAILASGFSPDDALRVLKELQLARRCFVLENDLHILYEVTPPYLSDQMGSLNWMHFLSLWEQLPEEYKRVGELVGVQENFIGLGIQGKLNKNSHKFFHKLAVHQRFYATLALNDLIQEMPLSVVAEKYDCTRGILQSLQQTTSTFAGMLTVFCSRLGWYNLELLFSSFQKRVHFGIQQELCDLVRLSTLNAQRARALYNAGFETVSSLASAAPDELALVLCNMGSFESAKQLEGDLAKEVVERSKAKRIRITGKQGVDEKEAANLIIAEAQNFIKQELGISKVSWKHLAAKKYHGELSSQSSHDEKVSKYSQDQSVNHQTTISPTHDDYPKIVRKIFAKEISENHEDPTSASQNTTLKALSKSVSDGGLIISSMHESVPQNASLNLTENVVCSPNDSVLYLKDNHVKVEETSKTSRSSNSEPLLKDTAECINQSIPPCEIVSGKENLAIHSQNQSLTMDSEKMDLPEENMASYSKLDDRKFDLGNSLNMVDDVHFSELLLSQTAETENVYFAESFISDLETANINLSGRFGTFDVKNNDASMKECPPPSASTEDKNSNSGSPHDVLLNESDIFKSDSIFSIYLHNFSSLNERNKEKVSLDVNKMKLSIEKQLSSDKLINDHVLESSGLNAHNHSTPISNQKAERIESNVVSATNSLRITSCKNDDFGMIESFDEISSHSKKELLVSETSGDIFYSDGSFNLDCVKENSNNDLCNEKLQCKKDKDVKLDKETSGDIFDEDSFSSAKEMDVLDAGNPSIQKQGTNSKQPFTISHGKKAVSNLCNENRTLNANNTGEPNIPTHVVNCKILEKKSEKNSMSESVKEIYENKEHGLSAEKNKTRRIEEESNFWKSWDPSDNSLNLSSITQNAETLVKNTMSNKENVNVSNSENLTLDSADNSLFDSFTSDVLPPTPTVNTTEKTHLSLRKVPNNFECVSFRDSDHDKSENEDDLFTENKNVSKLFINLDKIAFRTLDVPDADLKVFFKKVAKMKRISFSVACEKTSLNHRSIGPPRSTKNSATKNDKCVVDQDIAVVGLAICYGEDAFYITISDQLITGKNLTSLPFSEKIRLIQEFFNNQLQCEMLAAYDVKSQYKMLWQGCGISLKQKCMDPSIAAWLLDPALGQQSLKLLSHSFCPEAVSLLQSFDNNRESLGLQHFSSMPGKQRASTEAFIVFHLIDRLLSTLKDQQLYKAFTNIEMPSIITLAKMEQNGLGFNTTLAVKYQKELQMKQQEILEKAYQMAGRRFNILSSKEVSRILYKELKLNPSITPDSPSTRRQLAVGTPTRSRRLPPELKTNKECLEKILHLHPLPKAILDWRRLSFATTKALMPLLRKNRQDSFFDMDRLYATCYIYTLTGRVNVHSPNLQFIPRDFNIDNVLQDVADTEENSEEEYHCTDEVMSQFGVSLRNLFIPSTGNVLLSADYSQLELRILAHLSGDKKLIKSLNSGMDVFKTIAANWKNIPVESVSGELRQQAKKICYGMIYGISANTLSQQLNTTKENASNFMESFKNSYPGLNAYFQSVIEKCSINGYVSTLMHRRRYLPLIKSKNKSERAHAERQAINTTIQGSAADLIKAAMIKIEKNLLDAFPETLTPYSSIQNSNILGSSMKKICRGGFLVLQMHDELIYEVNRNDLDVVLKIVKDAMEKTTKLCVKLPVNVRTGTSWGEMVEMS</sequence>
<evidence type="ECO:0000256" key="3">
    <source>
        <dbReference type="ARBA" id="ARBA00007705"/>
    </source>
</evidence>
<dbReference type="SUPFAM" id="SSF158702">
    <property type="entry name" value="Sec63 N-terminal domain-like"/>
    <property type="match status" value="1"/>
</dbReference>
<dbReference type="PROSITE" id="PS00447">
    <property type="entry name" value="DNA_POLYMERASE_A"/>
    <property type="match status" value="1"/>
</dbReference>
<dbReference type="SUPFAM" id="SSF56672">
    <property type="entry name" value="DNA/RNA polymerases"/>
    <property type="match status" value="1"/>
</dbReference>
<dbReference type="GO" id="GO:0005524">
    <property type="term" value="F:ATP binding"/>
    <property type="evidence" value="ECO:0007669"/>
    <property type="project" value="UniProtKB-KW"/>
</dbReference>
<dbReference type="InterPro" id="IPR048960">
    <property type="entry name" value="POLQ-like_helical"/>
</dbReference>
<keyword evidence="10" id="KW-0067">ATP-binding</keyword>
<dbReference type="Pfam" id="PF20470">
    <property type="entry name" value="HTH_61"/>
    <property type="match status" value="1"/>
</dbReference>
<dbReference type="Gene3D" id="1.20.1060.10">
    <property type="entry name" value="Taq DNA Polymerase, Chain T, domain 4"/>
    <property type="match status" value="1"/>
</dbReference>
<evidence type="ECO:0000256" key="14">
    <source>
        <dbReference type="ARBA" id="ARBA00049244"/>
    </source>
</evidence>
<evidence type="ECO:0000256" key="5">
    <source>
        <dbReference type="ARBA" id="ARBA00022679"/>
    </source>
</evidence>
<keyword evidence="13" id="KW-0539">Nucleus</keyword>
<evidence type="ECO:0000259" key="17">
    <source>
        <dbReference type="PROSITE" id="PS51192"/>
    </source>
</evidence>
<dbReference type="SUPFAM" id="SSF52540">
    <property type="entry name" value="P-loop containing nucleoside triphosphate hydrolases"/>
    <property type="match status" value="1"/>
</dbReference>
<dbReference type="PANTHER" id="PTHR10133:SF62">
    <property type="entry name" value="DNA POLYMERASE THETA"/>
    <property type="match status" value="1"/>
</dbReference>
<dbReference type="OrthoDB" id="2320933at2759"/>
<dbReference type="InterPro" id="IPR036397">
    <property type="entry name" value="RNaseH_sf"/>
</dbReference>
<dbReference type="GO" id="GO:0042575">
    <property type="term" value="C:DNA polymerase complex"/>
    <property type="evidence" value="ECO:0007669"/>
    <property type="project" value="UniProtKB-ARBA"/>
</dbReference>